<proteinExistence type="predicted"/>
<dbReference type="OrthoDB" id="4490934at2759"/>
<accession>A0A1F7ZQK2</accession>
<organism evidence="1 2">
    <name type="scientific">Aspergillus bombycis</name>
    <dbReference type="NCBI Taxonomy" id="109264"/>
    <lineage>
        <taxon>Eukaryota</taxon>
        <taxon>Fungi</taxon>
        <taxon>Dikarya</taxon>
        <taxon>Ascomycota</taxon>
        <taxon>Pezizomycotina</taxon>
        <taxon>Eurotiomycetes</taxon>
        <taxon>Eurotiomycetidae</taxon>
        <taxon>Eurotiales</taxon>
        <taxon>Aspergillaceae</taxon>
        <taxon>Aspergillus</taxon>
    </lineage>
</organism>
<name>A0A1F7ZQK2_9EURO</name>
<reference evidence="1 2" key="1">
    <citation type="journal article" date="2016" name="Genome Biol. Evol.">
        <title>Draft genome sequence of an aflatoxigenic Aspergillus species, A. bombycis.</title>
        <authorList>
            <person name="Moore G.G."/>
            <person name="Mack B.M."/>
            <person name="Beltz S.B."/>
            <person name="Gilbert M.K."/>
        </authorList>
    </citation>
    <scope>NUCLEOTIDE SEQUENCE [LARGE SCALE GENOMIC DNA]</scope>
    <source>
        <strain evidence="2">NRRL 26010</strain>
    </source>
</reference>
<protein>
    <submittedName>
        <fullName evidence="1">Uncharacterized protein</fullName>
    </submittedName>
</protein>
<dbReference type="GeneID" id="34453270"/>
<gene>
    <name evidence="1" type="ORF">ABOM_009880</name>
</gene>
<dbReference type="STRING" id="109264.A0A1F7ZQK2"/>
<keyword evidence="2" id="KW-1185">Reference proteome</keyword>
<dbReference type="RefSeq" id="XP_022385440.1">
    <property type="nucleotide sequence ID" value="XM_022537008.1"/>
</dbReference>
<sequence length="236" mass="27276">MPPQVRPLSDGSVKPFFLWCMHCQRLCAGRYKRETDRPFEINCYFGGKGSILCHQCSHDSTACDSVALGMLGNGWDYSQILEWATGFWDTRKGNEDEYKWPERVRSSVVSALSELNSAFNKTEETHRREHTLTDENHDAMVAYRTYVEKRRRLLVQLHVPDEDESEEDWESYWSSRLLRLLPGDSGYVLWMVALRAFRGAIEDAITSCAVRGSDDVKKCWMADDILESFPVECEKI</sequence>
<evidence type="ECO:0000313" key="1">
    <source>
        <dbReference type="EMBL" id="OGM41723.1"/>
    </source>
</evidence>
<comment type="caution">
    <text evidence="1">The sequence shown here is derived from an EMBL/GenBank/DDBJ whole genome shotgun (WGS) entry which is preliminary data.</text>
</comment>
<dbReference type="Proteomes" id="UP000179179">
    <property type="component" value="Unassembled WGS sequence"/>
</dbReference>
<evidence type="ECO:0000313" key="2">
    <source>
        <dbReference type="Proteomes" id="UP000179179"/>
    </source>
</evidence>
<dbReference type="AlphaFoldDB" id="A0A1F7ZQK2"/>
<dbReference type="EMBL" id="LYCR01000105">
    <property type="protein sequence ID" value="OGM41723.1"/>
    <property type="molecule type" value="Genomic_DNA"/>
</dbReference>